<protein>
    <recommendedName>
        <fullName evidence="5">Gustatory receptor</fullName>
    </recommendedName>
</protein>
<keyword evidence="1" id="KW-0812">Transmembrane</keyword>
<organism evidence="2">
    <name type="scientific">Sarcoptes scabiei</name>
    <name type="common">Itch mite</name>
    <name type="synonym">Acarus scabiei</name>
    <dbReference type="NCBI Taxonomy" id="52283"/>
    <lineage>
        <taxon>Eukaryota</taxon>
        <taxon>Metazoa</taxon>
        <taxon>Ecdysozoa</taxon>
        <taxon>Arthropoda</taxon>
        <taxon>Chelicerata</taxon>
        <taxon>Arachnida</taxon>
        <taxon>Acari</taxon>
        <taxon>Acariformes</taxon>
        <taxon>Sarcoptiformes</taxon>
        <taxon>Astigmata</taxon>
        <taxon>Psoroptidia</taxon>
        <taxon>Sarcoptoidea</taxon>
        <taxon>Sarcoptidae</taxon>
        <taxon>Sarcoptinae</taxon>
        <taxon>Sarcoptes</taxon>
    </lineage>
</organism>
<feature type="transmembrane region" description="Helical" evidence="1">
    <location>
        <begin position="197"/>
        <end position="213"/>
    </location>
</feature>
<feature type="transmembrane region" description="Helical" evidence="1">
    <location>
        <begin position="166"/>
        <end position="185"/>
    </location>
</feature>
<feature type="transmembrane region" description="Helical" evidence="1">
    <location>
        <begin position="320"/>
        <end position="343"/>
    </location>
</feature>
<dbReference type="AlphaFoldDB" id="A0A834R731"/>
<feature type="transmembrane region" description="Helical" evidence="1">
    <location>
        <begin position="289"/>
        <end position="308"/>
    </location>
</feature>
<keyword evidence="4" id="KW-1185">Reference proteome</keyword>
<name>A0A834R731_SARSC</name>
<evidence type="ECO:0000313" key="4">
    <source>
        <dbReference type="Proteomes" id="UP000070412"/>
    </source>
</evidence>
<evidence type="ECO:0008006" key="5">
    <source>
        <dbReference type="Google" id="ProtNLM"/>
    </source>
</evidence>
<reference evidence="3" key="3">
    <citation type="submission" date="2022-06" db="UniProtKB">
        <authorList>
            <consortium name="EnsemblMetazoa"/>
        </authorList>
    </citation>
    <scope>IDENTIFICATION</scope>
</reference>
<dbReference type="Proteomes" id="UP000070412">
    <property type="component" value="Unassembled WGS sequence"/>
</dbReference>
<dbReference type="EnsemblMetazoa" id="SSS_9043s_mrna">
    <property type="protein sequence ID" value="KAF7491276.1"/>
    <property type="gene ID" value="SSS_9043"/>
</dbReference>
<evidence type="ECO:0000313" key="3">
    <source>
        <dbReference type="EnsemblMetazoa" id="KAF7491276.1"/>
    </source>
</evidence>
<keyword evidence="1" id="KW-0472">Membrane</keyword>
<reference evidence="4" key="1">
    <citation type="journal article" date="2020" name="PLoS Negl. Trop. Dis.">
        <title>High-quality nuclear genome for Sarcoptes scabiei-A critical resource for a neglected parasite.</title>
        <authorList>
            <person name="Korhonen P.K."/>
            <person name="Gasser R.B."/>
            <person name="Ma G."/>
            <person name="Wang T."/>
            <person name="Stroehlein A.J."/>
            <person name="Young N.D."/>
            <person name="Ang C.S."/>
            <person name="Fernando D.D."/>
            <person name="Lu H.C."/>
            <person name="Taylor S."/>
            <person name="Reynolds S.L."/>
            <person name="Mofiz E."/>
            <person name="Najaraj S.H."/>
            <person name="Gowda H."/>
            <person name="Madugundu A."/>
            <person name="Renuse S."/>
            <person name="Holt D."/>
            <person name="Pandey A."/>
            <person name="Papenfuss A.T."/>
            <person name="Fischer K."/>
        </authorList>
    </citation>
    <scope>NUCLEOTIDE SEQUENCE [LARGE SCALE GENOMIC DNA]</scope>
</reference>
<feature type="transmembrane region" description="Helical" evidence="1">
    <location>
        <begin position="59"/>
        <end position="79"/>
    </location>
</feature>
<keyword evidence="1" id="KW-1133">Transmembrane helix</keyword>
<evidence type="ECO:0000313" key="2">
    <source>
        <dbReference type="EMBL" id="KAF7491276.1"/>
    </source>
</evidence>
<accession>A0A834R731</accession>
<dbReference type="EMBL" id="WVUK01000060">
    <property type="protein sequence ID" value="KAF7491276.1"/>
    <property type="molecule type" value="Genomic_DNA"/>
</dbReference>
<reference evidence="2" key="2">
    <citation type="submission" date="2020-01" db="EMBL/GenBank/DDBJ databases">
        <authorList>
            <person name="Korhonen P.K.K."/>
            <person name="Guangxu M.G."/>
            <person name="Wang T.W."/>
            <person name="Stroehlein A.J.S."/>
            <person name="Young N.D."/>
            <person name="Ang C.-S.A."/>
            <person name="Fernando D.W.F."/>
            <person name="Lu H.L."/>
            <person name="Taylor S.T."/>
            <person name="Ehtesham M.E.M."/>
            <person name="Najaraj S.H.N."/>
            <person name="Harsha G.H.G."/>
            <person name="Madugundu A.M."/>
            <person name="Renuse S.R."/>
            <person name="Holt D.H."/>
            <person name="Pandey A.P."/>
            <person name="Papenfuss A.P."/>
            <person name="Gasser R.B.G."/>
            <person name="Fischer K.F."/>
        </authorList>
    </citation>
    <scope>NUCLEOTIDE SEQUENCE</scope>
    <source>
        <strain evidence="2">SSS_KF_BRIS2020</strain>
    </source>
</reference>
<evidence type="ECO:0000256" key="1">
    <source>
        <dbReference type="SAM" id="Phobius"/>
    </source>
</evidence>
<proteinExistence type="predicted"/>
<gene>
    <name evidence="2" type="ORF">SSS_9043</name>
</gene>
<sequence length="436" mass="52422">MLWNQSTTMPSITEELIYSIRIHCYLFLYLNHILRKHILHSDNRGSLQDRIEFNHRIQWNIVGLISMHLIMLGVCYAFNYHPKWCYRNSLCLFVEFAPPLSEKYFTLTNSFWSTMILCFVCVRPCRYDGIAFLLPLNINQENYQLFELDRKDAEDFIRRKNWKLKLVDVIIWLIIINGVFLANTMEIIRKSLMVNYNPFWVIFWNLLFLYWVLHTTTNLHQTPIILTIIQDYLNRKQKAIERKIHELNEKLLRRSVNLTYAYNKFIEINHLQILFEITFQQYNNRMRRYLSILFIFLTILITYLFYILFLSGLPIDYVPIYAILCSSHIGLMALLIISCGRIASLDKRFNHNNQTMLQRITNRQRKHINRMRNVTDKFVLWKEEFKYTNVMACMSRRPLGFTLINGYLVTTETLLDQFRNVSTFFFLIFGSSYMSP</sequence>